<evidence type="ECO:0000256" key="2">
    <source>
        <dbReference type="SAM" id="MobiDB-lite"/>
    </source>
</evidence>
<evidence type="ECO:0000313" key="5">
    <source>
        <dbReference type="Proteomes" id="UP000002279"/>
    </source>
</evidence>
<reference evidence="4" key="2">
    <citation type="submission" date="2025-08" db="UniProtKB">
        <authorList>
            <consortium name="Ensembl"/>
        </authorList>
    </citation>
    <scope>IDENTIFICATION</scope>
    <source>
        <strain evidence="4">Glennie</strain>
    </source>
</reference>
<keyword evidence="5" id="KW-1185">Reference proteome</keyword>
<feature type="coiled-coil region" evidence="1">
    <location>
        <begin position="576"/>
        <end position="638"/>
    </location>
</feature>
<evidence type="ECO:0000256" key="1">
    <source>
        <dbReference type="SAM" id="Coils"/>
    </source>
</evidence>
<feature type="compositionally biased region" description="Polar residues" evidence="2">
    <location>
        <begin position="61"/>
        <end position="75"/>
    </location>
</feature>
<evidence type="ECO:0000313" key="4">
    <source>
        <dbReference type="Ensembl" id="ENSOANP00000050229.1"/>
    </source>
</evidence>
<feature type="coiled-coil region" evidence="1">
    <location>
        <begin position="415"/>
        <end position="539"/>
    </location>
</feature>
<dbReference type="Bgee" id="ENSOANG00000009500">
    <property type="expression patterns" value="Expressed in testis and 7 other cell types or tissues"/>
</dbReference>
<dbReference type="Pfam" id="PF24555">
    <property type="entry name" value="CC4_CEP85"/>
    <property type="match status" value="1"/>
</dbReference>
<dbReference type="PANTHER" id="PTHR31075">
    <property type="entry name" value="CENTROSOMAL PROTEIN OF 85 KDA"/>
    <property type="match status" value="1"/>
</dbReference>
<feature type="domain" description="Centrosomal protein of 85 kDa-like CC4 coiled-coil" evidence="3">
    <location>
        <begin position="580"/>
        <end position="656"/>
    </location>
</feature>
<sequence>MWGRFLPLEPGGRDGPGPLRSLRADPEYASTPWCPDTETLWQPPPVPPVARNGHARRHSTASDSGDTGIETSCSDSLEDHSTSSGPSSFKPSRSVVSLPTAHVMPSSSDSSVSKPGEAPSGDGSRWSSASLLRLPGSRSRGDWGESASLDMKDLRPTRKWSSLSRLSIPDTCSSDGSVRSEDSRVSLGKPGRTRASTPPDPRTLGPAGLHHSVELLKLDDRDRDVSQRRCSTLDRKYKFDSCSQEAFGISPATQRRHLVDMSYSALPESKPPALGPETYDHRSVEDSYRLAAWQQPQQQQLDELRLGRESPLQAFTGSSLQAHPASGYQDFSNWESLLKIKEGLLKQKELVIDRQKQQITSLHQKIRENELRAQHAMLSHFGNCEDSFVATLQTQFENPSLQAPFPDRTMARVTQEDIERKLAAAQKEIIQLNEFLQQNASKSGEEKKKLEEKLKTRDRYISSLKKKCQKESEQNKEKQRRIETLEKYLADLPTLDDMQSQTQQLQILEERNTALQETIADVEKKLSETRTQCREKEVQLVCQKKKEKELVTTVQSLQQKVEQCLEDGVRLPMLDTKQLQRENDCLREQEEKASQVIDNQQNQIEVMSLEIQALQEKLAQEKLETQRLTQMLEEKEKSLQKFSQTWLEMQNQRPPEEQPPRLAPGQAAERPWQLRAELKVVDQLFKEMSHCLLDLKALCSVLNERAQGTEPNLSLLLGIRSMNSSAEEPAEEPRMPEALAKKLSAMCQLRKDIDELRTVISDRYAQDMGDNCIAQ</sequence>
<dbReference type="PANTHER" id="PTHR31075:SF2">
    <property type="entry name" value="CENTROSOMAL PROTEIN OF 85 KDA-LIKE"/>
    <property type="match status" value="1"/>
</dbReference>
<reference evidence="4" key="3">
    <citation type="submission" date="2025-09" db="UniProtKB">
        <authorList>
            <consortium name="Ensembl"/>
        </authorList>
    </citation>
    <scope>IDENTIFICATION</scope>
    <source>
        <strain evidence="4">Glennie</strain>
    </source>
</reference>
<reference evidence="4 5" key="1">
    <citation type="journal article" date="2008" name="Nature">
        <title>Genome analysis of the platypus reveals unique signatures of evolution.</title>
        <authorList>
            <person name="Warren W.C."/>
            <person name="Hillier L.W."/>
            <person name="Marshall Graves J.A."/>
            <person name="Birney E."/>
            <person name="Ponting C.P."/>
            <person name="Grutzner F."/>
            <person name="Belov K."/>
            <person name="Miller W."/>
            <person name="Clarke L."/>
            <person name="Chinwalla A.T."/>
            <person name="Yang S.P."/>
            <person name="Heger A."/>
            <person name="Locke D.P."/>
            <person name="Miethke P."/>
            <person name="Waters P.D."/>
            <person name="Veyrunes F."/>
            <person name="Fulton L."/>
            <person name="Fulton B."/>
            <person name="Graves T."/>
            <person name="Wallis J."/>
            <person name="Puente X.S."/>
            <person name="Lopez-Otin C."/>
            <person name="Ordonez G.R."/>
            <person name="Eichler E.E."/>
            <person name="Chen L."/>
            <person name="Cheng Z."/>
            <person name="Deakin J.E."/>
            <person name="Alsop A."/>
            <person name="Thompson K."/>
            <person name="Kirby P."/>
            <person name="Papenfuss A.T."/>
            <person name="Wakefield M.J."/>
            <person name="Olender T."/>
            <person name="Lancet D."/>
            <person name="Huttley G.A."/>
            <person name="Smit A.F."/>
            <person name="Pask A."/>
            <person name="Temple-Smith P."/>
            <person name="Batzer M.A."/>
            <person name="Walker J.A."/>
            <person name="Konkel M.K."/>
            <person name="Harris R.S."/>
            <person name="Whittington C.M."/>
            <person name="Wong E.S."/>
            <person name="Gemmell N.J."/>
            <person name="Buschiazzo E."/>
            <person name="Vargas Jentzsch I.M."/>
            <person name="Merkel A."/>
            <person name="Schmitz J."/>
            <person name="Zemann A."/>
            <person name="Churakov G."/>
            <person name="Kriegs J.O."/>
            <person name="Brosius J."/>
            <person name="Murchison E.P."/>
            <person name="Sachidanandam R."/>
            <person name="Smith C."/>
            <person name="Hannon G.J."/>
            <person name="Tsend-Ayush E."/>
            <person name="McMillan D."/>
            <person name="Attenborough R."/>
            <person name="Rens W."/>
            <person name="Ferguson-Smith M."/>
            <person name="Lefevre C.M."/>
            <person name="Sharp J.A."/>
            <person name="Nicholas K.R."/>
            <person name="Ray D.A."/>
            <person name="Kube M."/>
            <person name="Reinhardt R."/>
            <person name="Pringle T.H."/>
            <person name="Taylor J."/>
            <person name="Jones R.C."/>
            <person name="Nixon B."/>
            <person name="Dacheux J.L."/>
            <person name="Niwa H."/>
            <person name="Sekita Y."/>
            <person name="Huang X."/>
            <person name="Stark A."/>
            <person name="Kheradpour P."/>
            <person name="Kellis M."/>
            <person name="Flicek P."/>
            <person name="Chen Y."/>
            <person name="Webber C."/>
            <person name="Hardison R."/>
            <person name="Nelson J."/>
            <person name="Hallsworth-Pepin K."/>
            <person name="Delehaunty K."/>
            <person name="Markovic C."/>
            <person name="Minx P."/>
            <person name="Feng Y."/>
            <person name="Kremitzki C."/>
            <person name="Mitreva M."/>
            <person name="Glasscock J."/>
            <person name="Wylie T."/>
            <person name="Wohldmann P."/>
            <person name="Thiru P."/>
            <person name="Nhan M.N."/>
            <person name="Pohl C.S."/>
            <person name="Smith S.M."/>
            <person name="Hou S."/>
            <person name="Nefedov M."/>
            <person name="de Jong P.J."/>
            <person name="Renfree M.B."/>
            <person name="Mardis E.R."/>
            <person name="Wilson R.K."/>
        </authorList>
    </citation>
    <scope>NUCLEOTIDE SEQUENCE [LARGE SCALE GENOMIC DNA]</scope>
    <source>
        <strain evidence="4 5">Glennie</strain>
    </source>
</reference>
<keyword evidence="1" id="KW-0175">Coiled coil</keyword>
<dbReference type="GeneTree" id="ENSGT00620000087993"/>
<evidence type="ECO:0000259" key="3">
    <source>
        <dbReference type="Pfam" id="PF24555"/>
    </source>
</evidence>
<feature type="coiled-coil region" evidence="1">
    <location>
        <begin position="345"/>
        <end position="372"/>
    </location>
</feature>
<feature type="compositionally biased region" description="Low complexity" evidence="2">
    <location>
        <begin position="82"/>
        <end position="94"/>
    </location>
</feature>
<feature type="region of interest" description="Disordered" evidence="2">
    <location>
        <begin position="1"/>
        <end position="209"/>
    </location>
</feature>
<dbReference type="AlphaFoldDB" id="A0A6I8P8K0"/>
<protein>
    <submittedName>
        <fullName evidence="4">Centrosomal protein 85 like</fullName>
    </submittedName>
</protein>
<feature type="compositionally biased region" description="Polar residues" evidence="2">
    <location>
        <begin position="159"/>
        <end position="177"/>
    </location>
</feature>
<proteinExistence type="predicted"/>
<dbReference type="InterPro" id="IPR058190">
    <property type="entry name" value="CC4_CEP85"/>
</dbReference>
<dbReference type="Ensembl" id="ENSOANT00000061606.1">
    <property type="protein sequence ID" value="ENSOANP00000050229.1"/>
    <property type="gene ID" value="ENSOANG00000009500.2"/>
</dbReference>
<dbReference type="InterPro" id="IPR040210">
    <property type="entry name" value="Cep85/Cep85L"/>
</dbReference>
<gene>
    <name evidence="4" type="primary">CEP85L</name>
</gene>
<name>A0A6I8P8K0_ORNAN</name>
<dbReference type="Proteomes" id="UP000002279">
    <property type="component" value="Chromosome 2"/>
</dbReference>
<accession>A0A6I8P8K0</accession>
<organism evidence="4 5">
    <name type="scientific">Ornithorhynchus anatinus</name>
    <name type="common">Duckbill platypus</name>
    <dbReference type="NCBI Taxonomy" id="9258"/>
    <lineage>
        <taxon>Eukaryota</taxon>
        <taxon>Metazoa</taxon>
        <taxon>Chordata</taxon>
        <taxon>Craniata</taxon>
        <taxon>Vertebrata</taxon>
        <taxon>Euteleostomi</taxon>
        <taxon>Mammalia</taxon>
        <taxon>Monotremata</taxon>
        <taxon>Ornithorhynchidae</taxon>
        <taxon>Ornithorhynchus</taxon>
    </lineage>
</organism>